<feature type="chain" id="PRO_5011636076" evidence="4">
    <location>
        <begin position="32"/>
        <end position="839"/>
    </location>
</feature>
<dbReference type="InterPro" id="IPR003644">
    <property type="entry name" value="Calx_beta"/>
</dbReference>
<evidence type="ECO:0000313" key="6">
    <source>
        <dbReference type="EMBL" id="SFN33829.1"/>
    </source>
</evidence>
<dbReference type="GO" id="GO:0007154">
    <property type="term" value="P:cell communication"/>
    <property type="evidence" value="ECO:0007669"/>
    <property type="project" value="InterPro"/>
</dbReference>
<dbReference type="AlphaFoldDB" id="A0A1I4Y8D3"/>
<gene>
    <name evidence="6" type="ORF">SAMN05216289_11557</name>
</gene>
<dbReference type="EMBL" id="FOVF01000015">
    <property type="protein sequence ID" value="SFN33829.1"/>
    <property type="molecule type" value="Genomic_DNA"/>
</dbReference>
<dbReference type="Pfam" id="PF03160">
    <property type="entry name" value="Calx-beta"/>
    <property type="match status" value="1"/>
</dbReference>
<accession>A0A1I4Y8D3</accession>
<keyword evidence="2" id="KW-0677">Repeat</keyword>
<dbReference type="SUPFAM" id="SSF63829">
    <property type="entry name" value="Calcium-dependent phosphotriesterase"/>
    <property type="match status" value="1"/>
</dbReference>
<dbReference type="Gene3D" id="2.60.40.2030">
    <property type="match status" value="1"/>
</dbReference>
<dbReference type="InterPro" id="IPR038081">
    <property type="entry name" value="CalX-like_sf"/>
</dbReference>
<evidence type="ECO:0000313" key="7">
    <source>
        <dbReference type="Proteomes" id="UP000198575"/>
    </source>
</evidence>
<keyword evidence="7" id="KW-1185">Reference proteome</keyword>
<dbReference type="Proteomes" id="UP000198575">
    <property type="component" value="Unassembled WGS sequence"/>
</dbReference>
<sequence>MPVHSVTPARSASARFLLGAFLIVLAQQSDAATCTWNQSAAGSWHVASNWNGCASGSGTPAGTPGPSDTAVLPSASGAALLNSQFTTVADLEIAPGAELGVVEIQTDIRQLTVTNSLTLDTATLSGALPPPGGPAPALLSLQLPTGSSFSLSGTNTFRRASVTNAGTATLNGGAGVRLDLDLNGQFVNAVSGVASVLGDYVFGYTTSGAINNQGSWINQGPGLVRIERSGASGGQFFSTGLFEIHNGTFKLLNPPAGFQAGFNSSIRLRDGTFDGGVTELAISQGKFLNGNGTVIGPFRNSGLLDLEAADGGPFGVLNLLGAVQFNGGEIVLDVGGAGAAQHDRFNIGGSVQWSRVTPRIRVVGGYAPGIDTSIAIATHSSRVSPNLPVHERVLSDYPLSWALRPTPTRTDLRVVPTLTLADTAVAEGNSGSQTMQMLATLSAATAETVSFGYTTSPGTAVTVAAGGNAADYVNALGNVTFAPGVTSQQIAITIKGDTSIEADEAFVVVTDDASNTSTLQNASFGNNRRFSARAEGLIQDDDSAPGVRYLLIGKSTNLATPTGQISFVRRYTTSGGAVDGWATLMPNTFGAVATGFCRAPNGNVLSTRFSVNQGPVLMSAAGAVLDPDLGGLIGDDESCAFDKLGNVWVGEAVPTAADVALLRYIAADGRILDTVQVPVGERGIDWIELDADQCTVFYTSEDSDVRRFDVCSGQAMPHFASGLEEPCYALRQLPNRDLMVTCTNRIYRYDQNGALLREYTRESLGESDAGGLYAIQLDPDGLTFWTGGALSGRVVRASLEDGSVVTSFLTGAGGISGLLVQDEFVAGIPDRIFADDFEP</sequence>
<dbReference type="InterPro" id="IPR015943">
    <property type="entry name" value="WD40/YVTN_repeat-like_dom_sf"/>
</dbReference>
<dbReference type="SUPFAM" id="SSF141072">
    <property type="entry name" value="CalX-like"/>
    <property type="match status" value="1"/>
</dbReference>
<evidence type="ECO:0000256" key="4">
    <source>
        <dbReference type="SAM" id="SignalP"/>
    </source>
</evidence>
<evidence type="ECO:0000256" key="2">
    <source>
        <dbReference type="ARBA" id="ARBA00022737"/>
    </source>
</evidence>
<keyword evidence="3" id="KW-0106">Calcium</keyword>
<feature type="signal peptide" evidence="4">
    <location>
        <begin position="1"/>
        <end position="31"/>
    </location>
</feature>
<organism evidence="6 7">
    <name type="scientific">Dokdonella immobilis</name>
    <dbReference type="NCBI Taxonomy" id="578942"/>
    <lineage>
        <taxon>Bacteria</taxon>
        <taxon>Pseudomonadati</taxon>
        <taxon>Pseudomonadota</taxon>
        <taxon>Gammaproteobacteria</taxon>
        <taxon>Lysobacterales</taxon>
        <taxon>Rhodanobacteraceae</taxon>
        <taxon>Dokdonella</taxon>
    </lineage>
</organism>
<dbReference type="STRING" id="578942.SAMN05216289_11557"/>
<proteinExistence type="predicted"/>
<feature type="domain" description="Calx-beta" evidence="5">
    <location>
        <begin position="432"/>
        <end position="514"/>
    </location>
</feature>
<protein>
    <submittedName>
        <fullName evidence="6">Calx-beta domain-containing protein</fullName>
    </submittedName>
</protein>
<dbReference type="OrthoDB" id="99456at2"/>
<keyword evidence="1 4" id="KW-0732">Signal</keyword>
<name>A0A1I4Y8D3_9GAMM</name>
<reference evidence="6 7" key="1">
    <citation type="submission" date="2016-10" db="EMBL/GenBank/DDBJ databases">
        <authorList>
            <person name="de Groot N.N."/>
        </authorList>
    </citation>
    <scope>NUCLEOTIDE SEQUENCE [LARGE SCALE GENOMIC DNA]</scope>
    <source>
        <strain evidence="6 7">CGMCC 1.7659</strain>
    </source>
</reference>
<dbReference type="GO" id="GO:0016020">
    <property type="term" value="C:membrane"/>
    <property type="evidence" value="ECO:0007669"/>
    <property type="project" value="InterPro"/>
</dbReference>
<evidence type="ECO:0000256" key="1">
    <source>
        <dbReference type="ARBA" id="ARBA00022729"/>
    </source>
</evidence>
<evidence type="ECO:0000259" key="5">
    <source>
        <dbReference type="Pfam" id="PF03160"/>
    </source>
</evidence>
<evidence type="ECO:0000256" key="3">
    <source>
        <dbReference type="ARBA" id="ARBA00022837"/>
    </source>
</evidence>
<dbReference type="Gene3D" id="2.130.10.10">
    <property type="entry name" value="YVTN repeat-like/Quinoprotein amine dehydrogenase"/>
    <property type="match status" value="1"/>
</dbReference>